<organism evidence="1 2">
    <name type="scientific">Ohtaekwangia kribbensis</name>
    <dbReference type="NCBI Taxonomy" id="688913"/>
    <lineage>
        <taxon>Bacteria</taxon>
        <taxon>Pseudomonadati</taxon>
        <taxon>Bacteroidota</taxon>
        <taxon>Cytophagia</taxon>
        <taxon>Cytophagales</taxon>
        <taxon>Fulvivirgaceae</taxon>
        <taxon>Ohtaekwangia</taxon>
    </lineage>
</organism>
<evidence type="ECO:0000313" key="1">
    <source>
        <dbReference type="EMBL" id="MFD1003551.1"/>
    </source>
</evidence>
<proteinExistence type="predicted"/>
<dbReference type="Proteomes" id="UP001597112">
    <property type="component" value="Unassembled WGS sequence"/>
</dbReference>
<protein>
    <submittedName>
        <fullName evidence="1">Uncharacterized protein</fullName>
    </submittedName>
</protein>
<gene>
    <name evidence="1" type="ORF">ACFQ21_29775</name>
</gene>
<accession>A0ABW3KD63</accession>
<comment type="caution">
    <text evidence="1">The sequence shown here is derived from an EMBL/GenBank/DDBJ whole genome shotgun (WGS) entry which is preliminary data.</text>
</comment>
<dbReference type="RefSeq" id="WP_377586370.1">
    <property type="nucleotide sequence ID" value="NZ_JBHTKA010000016.1"/>
</dbReference>
<dbReference type="EMBL" id="JBHTKA010000016">
    <property type="protein sequence ID" value="MFD1003551.1"/>
    <property type="molecule type" value="Genomic_DNA"/>
</dbReference>
<reference evidence="2" key="1">
    <citation type="journal article" date="2019" name="Int. J. Syst. Evol. Microbiol.">
        <title>The Global Catalogue of Microorganisms (GCM) 10K type strain sequencing project: providing services to taxonomists for standard genome sequencing and annotation.</title>
        <authorList>
            <consortium name="The Broad Institute Genomics Platform"/>
            <consortium name="The Broad Institute Genome Sequencing Center for Infectious Disease"/>
            <person name="Wu L."/>
            <person name="Ma J."/>
        </authorList>
    </citation>
    <scope>NUCLEOTIDE SEQUENCE [LARGE SCALE GENOMIC DNA]</scope>
    <source>
        <strain evidence="2">CCUG 58938</strain>
    </source>
</reference>
<keyword evidence="2" id="KW-1185">Reference proteome</keyword>
<evidence type="ECO:0000313" key="2">
    <source>
        <dbReference type="Proteomes" id="UP001597112"/>
    </source>
</evidence>
<sequence length="63" mass="7021">METSVSAGVQSLNNENANGNKGSCVYSLDYVRQMYDVIYPMPVTDKQILQLRNINYTNIGMTG</sequence>
<name>A0ABW3KD63_9BACT</name>